<gene>
    <name evidence="3" type="ORF">GCM10009751_18550</name>
</gene>
<feature type="compositionally biased region" description="Polar residues" evidence="1">
    <location>
        <begin position="1"/>
        <end position="10"/>
    </location>
</feature>
<organism evidence="3 4">
    <name type="scientific">Myceligenerans crystallogenes</name>
    <dbReference type="NCBI Taxonomy" id="316335"/>
    <lineage>
        <taxon>Bacteria</taxon>
        <taxon>Bacillati</taxon>
        <taxon>Actinomycetota</taxon>
        <taxon>Actinomycetes</taxon>
        <taxon>Micrococcales</taxon>
        <taxon>Promicromonosporaceae</taxon>
        <taxon>Myceligenerans</taxon>
    </lineage>
</organism>
<feature type="transmembrane region" description="Helical" evidence="2">
    <location>
        <begin position="126"/>
        <end position="146"/>
    </location>
</feature>
<feature type="transmembrane region" description="Helical" evidence="2">
    <location>
        <begin position="217"/>
        <end position="242"/>
    </location>
</feature>
<comment type="caution">
    <text evidence="3">The sequence shown here is derived from an EMBL/GenBank/DDBJ whole genome shotgun (WGS) entry which is preliminary data.</text>
</comment>
<feature type="transmembrane region" description="Helical" evidence="2">
    <location>
        <begin position="152"/>
        <end position="171"/>
    </location>
</feature>
<dbReference type="Proteomes" id="UP001501094">
    <property type="component" value="Unassembled WGS sequence"/>
</dbReference>
<feature type="transmembrane region" description="Helical" evidence="2">
    <location>
        <begin position="77"/>
        <end position="96"/>
    </location>
</feature>
<evidence type="ECO:0000313" key="4">
    <source>
        <dbReference type="Proteomes" id="UP001501094"/>
    </source>
</evidence>
<sequence length="286" mass="30477">MRNPVFSNSDVFGEPRRSGAPGGTATAPNPYGQGQYGQQYGQYGAGQPPMGADQLGAMYDAPSATSADTKRLTYDDVIVKTGGLLALLVVVAAATFMFAPGLVWVGMIGGLILGLVNSFKKNPSPFLIIAYTVFEGMFVGGISFVFNGYEGIVFQAILGTVCVFAGSLFLYRSGRIQVTPKFTRFLMMALIGYALFSLVNLVLVWTGALGGFGMRNGWLGVGIGAFAIVLGIMSLMVDFEFIKRGVQQGAPAKMAWTAAFGLIVTLVWLYTEILRLLSIVSMFSGD</sequence>
<keyword evidence="2" id="KW-0472">Membrane</keyword>
<dbReference type="InterPro" id="IPR010539">
    <property type="entry name" value="BaxI_1-like"/>
</dbReference>
<evidence type="ECO:0000256" key="1">
    <source>
        <dbReference type="SAM" id="MobiDB-lite"/>
    </source>
</evidence>
<feature type="transmembrane region" description="Helical" evidence="2">
    <location>
        <begin position="254"/>
        <end position="271"/>
    </location>
</feature>
<reference evidence="3 4" key="1">
    <citation type="journal article" date="2019" name="Int. J. Syst. Evol. Microbiol.">
        <title>The Global Catalogue of Microorganisms (GCM) 10K type strain sequencing project: providing services to taxonomists for standard genome sequencing and annotation.</title>
        <authorList>
            <consortium name="The Broad Institute Genomics Platform"/>
            <consortium name="The Broad Institute Genome Sequencing Center for Infectious Disease"/>
            <person name="Wu L."/>
            <person name="Ma J."/>
        </authorList>
    </citation>
    <scope>NUCLEOTIDE SEQUENCE [LARGE SCALE GENOMIC DNA]</scope>
    <source>
        <strain evidence="3 4">JCM 14326</strain>
    </source>
</reference>
<protein>
    <submittedName>
        <fullName evidence="3">Bax inhibitor-1/YccA family protein</fullName>
    </submittedName>
</protein>
<feature type="transmembrane region" description="Helical" evidence="2">
    <location>
        <begin position="183"/>
        <end position="205"/>
    </location>
</feature>
<dbReference type="PANTHER" id="PTHR41282:SF1">
    <property type="entry name" value="CONSERVED TRANSMEMBRANE PROTEIN-RELATED"/>
    <property type="match status" value="1"/>
</dbReference>
<dbReference type="PIRSF" id="PIRSF009160">
    <property type="entry name" value="UCP009160"/>
    <property type="match status" value="1"/>
</dbReference>
<proteinExistence type="predicted"/>
<feature type="transmembrane region" description="Helical" evidence="2">
    <location>
        <begin position="102"/>
        <end position="119"/>
    </location>
</feature>
<accession>A0ABN2NC91</accession>
<feature type="region of interest" description="Disordered" evidence="1">
    <location>
        <begin position="1"/>
        <end position="32"/>
    </location>
</feature>
<dbReference type="Pfam" id="PF12811">
    <property type="entry name" value="BaxI_1"/>
    <property type="match status" value="1"/>
</dbReference>
<dbReference type="EMBL" id="BAAANL010000003">
    <property type="protein sequence ID" value="GAA1861177.1"/>
    <property type="molecule type" value="Genomic_DNA"/>
</dbReference>
<dbReference type="RefSeq" id="WP_344101878.1">
    <property type="nucleotide sequence ID" value="NZ_BAAANL010000003.1"/>
</dbReference>
<keyword evidence="2" id="KW-0812">Transmembrane</keyword>
<evidence type="ECO:0000313" key="3">
    <source>
        <dbReference type="EMBL" id="GAA1861177.1"/>
    </source>
</evidence>
<dbReference type="PANTHER" id="PTHR41282">
    <property type="entry name" value="CONSERVED TRANSMEMBRANE PROTEIN-RELATED"/>
    <property type="match status" value="1"/>
</dbReference>
<name>A0ABN2NC91_9MICO</name>
<keyword evidence="2" id="KW-1133">Transmembrane helix</keyword>
<evidence type="ECO:0000256" key="2">
    <source>
        <dbReference type="SAM" id="Phobius"/>
    </source>
</evidence>
<keyword evidence="4" id="KW-1185">Reference proteome</keyword>